<reference evidence="11 12" key="1">
    <citation type="submission" date="2020-07" db="EMBL/GenBank/DDBJ databases">
        <title>Vallitalea guaymasensis genome.</title>
        <authorList>
            <person name="Postec A."/>
        </authorList>
    </citation>
    <scope>NUCLEOTIDE SEQUENCE [LARGE SCALE GENOMIC DNA]</scope>
    <source>
        <strain evidence="11 12">Ra1766G1</strain>
    </source>
</reference>
<accession>A0A8J8MEM3</accession>
<dbReference type="InterPro" id="IPR001917">
    <property type="entry name" value="Aminotrans_II_pyridoxalP_BS"/>
</dbReference>
<dbReference type="CDD" id="cd00609">
    <property type="entry name" value="AAT_like"/>
    <property type="match status" value="1"/>
</dbReference>
<dbReference type="SUPFAM" id="SSF53383">
    <property type="entry name" value="PLP-dependent transferases"/>
    <property type="match status" value="1"/>
</dbReference>
<evidence type="ECO:0000256" key="7">
    <source>
        <dbReference type="ARBA" id="ARBA00022898"/>
    </source>
</evidence>
<dbReference type="HAMAP" id="MF_01023">
    <property type="entry name" value="HisC_aminotrans_2"/>
    <property type="match status" value="1"/>
</dbReference>
<evidence type="ECO:0000256" key="3">
    <source>
        <dbReference type="ARBA" id="ARBA00011738"/>
    </source>
</evidence>
<dbReference type="InterPro" id="IPR004839">
    <property type="entry name" value="Aminotransferase_I/II_large"/>
</dbReference>
<keyword evidence="4 9" id="KW-0032">Aminotransferase</keyword>
<comment type="catalytic activity">
    <reaction evidence="9">
        <text>L-histidinol phosphate + 2-oxoglutarate = 3-(imidazol-4-yl)-2-oxopropyl phosphate + L-glutamate</text>
        <dbReference type="Rhea" id="RHEA:23744"/>
        <dbReference type="ChEBI" id="CHEBI:16810"/>
        <dbReference type="ChEBI" id="CHEBI:29985"/>
        <dbReference type="ChEBI" id="CHEBI:57766"/>
        <dbReference type="ChEBI" id="CHEBI:57980"/>
        <dbReference type="EC" id="2.6.1.9"/>
    </reaction>
</comment>
<evidence type="ECO:0000256" key="2">
    <source>
        <dbReference type="ARBA" id="ARBA00007970"/>
    </source>
</evidence>
<dbReference type="Gene3D" id="3.40.640.10">
    <property type="entry name" value="Type I PLP-dependent aspartate aminotransferase-like (Major domain)"/>
    <property type="match status" value="1"/>
</dbReference>
<dbReference type="PROSITE" id="PS00599">
    <property type="entry name" value="AA_TRANSFER_CLASS_2"/>
    <property type="match status" value="1"/>
</dbReference>
<evidence type="ECO:0000313" key="12">
    <source>
        <dbReference type="Proteomes" id="UP000677305"/>
    </source>
</evidence>
<evidence type="ECO:0000259" key="10">
    <source>
        <dbReference type="Pfam" id="PF00155"/>
    </source>
</evidence>
<sequence>MIKDYIRRDLKDFTPYHAPLKEYDVKLDANENPYLHDEIVINKVKEWLDDCNNIRRYPDTDCNELRNALAKFWQVEKENVVCGVGSDQLIDCILKVFLEPGDKVLMPAPSFSMYKLATKLNRGIPVEFTLNEDFSYDVNKILNLYNEVKPKCVFICTPNNPTGNIMTIEDIEKLLQKIECPLIIDEAYSEYIDDTMIGKFRKYDNLIVLKTFSKAYGLAGLRVGYGIASKSMVDTINIVIPPYHLNALSQFLAKIVIENSQQYNKKIKEIINNRKWLIDNLKEIYYVDKVYPSHANYLLIKVSDADIAAKLEKHKILVRGYGEQGELANCIRVTVGTEEENEQLIKVMKKY</sequence>
<dbReference type="EMBL" id="CP058561">
    <property type="protein sequence ID" value="QUH31531.1"/>
    <property type="molecule type" value="Genomic_DNA"/>
</dbReference>
<dbReference type="NCBIfam" id="TIGR01141">
    <property type="entry name" value="hisC"/>
    <property type="match status" value="1"/>
</dbReference>
<dbReference type="PANTHER" id="PTHR42885:SF2">
    <property type="entry name" value="HISTIDINOL-PHOSPHATE AMINOTRANSFERASE"/>
    <property type="match status" value="1"/>
</dbReference>
<dbReference type="AlphaFoldDB" id="A0A8J8MEM3"/>
<dbReference type="EC" id="2.6.1.9" evidence="9"/>
<evidence type="ECO:0000313" key="11">
    <source>
        <dbReference type="EMBL" id="QUH31531.1"/>
    </source>
</evidence>
<evidence type="ECO:0000256" key="6">
    <source>
        <dbReference type="ARBA" id="ARBA00022679"/>
    </source>
</evidence>
<dbReference type="GO" id="GO:0000105">
    <property type="term" value="P:L-histidine biosynthetic process"/>
    <property type="evidence" value="ECO:0007669"/>
    <property type="project" value="UniProtKB-UniRule"/>
</dbReference>
<dbReference type="PANTHER" id="PTHR42885">
    <property type="entry name" value="HISTIDINOL-PHOSPHATE AMINOTRANSFERASE-RELATED"/>
    <property type="match status" value="1"/>
</dbReference>
<keyword evidence="6 9" id="KW-0808">Transferase</keyword>
<dbReference type="GO" id="GO:0004400">
    <property type="term" value="F:histidinol-phosphate transaminase activity"/>
    <property type="evidence" value="ECO:0007669"/>
    <property type="project" value="UniProtKB-UniRule"/>
</dbReference>
<gene>
    <name evidence="9 11" type="primary">hisC</name>
    <name evidence="11" type="ORF">HYG85_22415</name>
</gene>
<comment type="pathway">
    <text evidence="9">Amino-acid biosynthesis; L-histidine biosynthesis; L-histidine from 5-phospho-alpha-D-ribose 1-diphosphate: step 7/9.</text>
</comment>
<feature type="domain" description="Aminotransferase class I/classII large" evidence="10">
    <location>
        <begin position="25"/>
        <end position="346"/>
    </location>
</feature>
<evidence type="ECO:0000256" key="4">
    <source>
        <dbReference type="ARBA" id="ARBA00022576"/>
    </source>
</evidence>
<dbReference type="Pfam" id="PF00155">
    <property type="entry name" value="Aminotran_1_2"/>
    <property type="match status" value="1"/>
</dbReference>
<dbReference type="Gene3D" id="3.90.1150.10">
    <property type="entry name" value="Aspartate Aminotransferase, domain 1"/>
    <property type="match status" value="1"/>
</dbReference>
<organism evidence="11 12">
    <name type="scientific">Vallitalea guaymasensis</name>
    <dbReference type="NCBI Taxonomy" id="1185412"/>
    <lineage>
        <taxon>Bacteria</taxon>
        <taxon>Bacillati</taxon>
        <taxon>Bacillota</taxon>
        <taxon>Clostridia</taxon>
        <taxon>Lachnospirales</taxon>
        <taxon>Vallitaleaceae</taxon>
        <taxon>Vallitalea</taxon>
    </lineage>
</organism>
<evidence type="ECO:0000256" key="8">
    <source>
        <dbReference type="ARBA" id="ARBA00023102"/>
    </source>
</evidence>
<dbReference type="InterPro" id="IPR015422">
    <property type="entry name" value="PyrdxlP-dep_Trfase_small"/>
</dbReference>
<keyword evidence="5 9" id="KW-0028">Amino-acid biosynthesis</keyword>
<dbReference type="KEGG" id="vgu:HYG85_22415"/>
<keyword evidence="12" id="KW-1185">Reference proteome</keyword>
<evidence type="ECO:0000256" key="1">
    <source>
        <dbReference type="ARBA" id="ARBA00001933"/>
    </source>
</evidence>
<comment type="cofactor">
    <cofactor evidence="1 9">
        <name>pyridoxal 5'-phosphate</name>
        <dbReference type="ChEBI" id="CHEBI:597326"/>
    </cofactor>
</comment>
<comment type="subunit">
    <text evidence="3 9">Homodimer.</text>
</comment>
<dbReference type="InterPro" id="IPR005861">
    <property type="entry name" value="HisP_aminotrans"/>
</dbReference>
<keyword evidence="8 9" id="KW-0368">Histidine biosynthesis</keyword>
<protein>
    <recommendedName>
        <fullName evidence="9">Histidinol-phosphate aminotransferase</fullName>
        <ecNumber evidence="9">2.6.1.9</ecNumber>
    </recommendedName>
    <alternativeName>
        <fullName evidence="9">Imidazole acetol-phosphate transaminase</fullName>
    </alternativeName>
</protein>
<dbReference type="UniPathway" id="UPA00031">
    <property type="reaction ID" value="UER00012"/>
</dbReference>
<dbReference type="InterPro" id="IPR015421">
    <property type="entry name" value="PyrdxlP-dep_Trfase_major"/>
</dbReference>
<dbReference type="RefSeq" id="WP_212691525.1">
    <property type="nucleotide sequence ID" value="NZ_CP058561.1"/>
</dbReference>
<comment type="similarity">
    <text evidence="2 9">Belongs to the class-II pyridoxal-phosphate-dependent aminotransferase family. Histidinol-phosphate aminotransferase subfamily.</text>
</comment>
<dbReference type="InterPro" id="IPR015424">
    <property type="entry name" value="PyrdxlP-dep_Trfase"/>
</dbReference>
<evidence type="ECO:0000256" key="9">
    <source>
        <dbReference type="HAMAP-Rule" id="MF_01023"/>
    </source>
</evidence>
<feature type="modified residue" description="N6-(pyridoxal phosphate)lysine" evidence="9">
    <location>
        <position position="214"/>
    </location>
</feature>
<evidence type="ECO:0000256" key="5">
    <source>
        <dbReference type="ARBA" id="ARBA00022605"/>
    </source>
</evidence>
<name>A0A8J8MEM3_9FIRM</name>
<proteinExistence type="inferred from homology"/>
<keyword evidence="7 9" id="KW-0663">Pyridoxal phosphate</keyword>
<dbReference type="Proteomes" id="UP000677305">
    <property type="component" value="Chromosome"/>
</dbReference>
<dbReference type="GO" id="GO:0030170">
    <property type="term" value="F:pyridoxal phosphate binding"/>
    <property type="evidence" value="ECO:0007669"/>
    <property type="project" value="InterPro"/>
</dbReference>